<feature type="compositionally biased region" description="Basic and acidic residues" evidence="9">
    <location>
        <begin position="482"/>
        <end position="493"/>
    </location>
</feature>
<dbReference type="OrthoDB" id="68611at2759"/>
<evidence type="ECO:0000256" key="8">
    <source>
        <dbReference type="ARBA" id="ARBA00023303"/>
    </source>
</evidence>
<evidence type="ECO:0000256" key="5">
    <source>
        <dbReference type="ARBA" id="ARBA00022989"/>
    </source>
</evidence>
<evidence type="ECO:0000256" key="9">
    <source>
        <dbReference type="SAM" id="MobiDB-lite"/>
    </source>
</evidence>
<evidence type="ECO:0000313" key="12">
    <source>
        <dbReference type="Proteomes" id="UP000019116"/>
    </source>
</evidence>
<keyword evidence="4 10" id="KW-0812">Transmembrane</keyword>
<accession>A0A3B6B487</accession>
<dbReference type="STRING" id="4565.A0A3B6B487"/>
<dbReference type="GO" id="GO:0034220">
    <property type="term" value="P:monoatomic ion transmembrane transport"/>
    <property type="evidence" value="ECO:0007669"/>
    <property type="project" value="UniProtKB-KW"/>
</dbReference>
<sequence>MEMAAVTRDGKNGGVPEWRVTVPEGASVTLEHEACLAARAWAWMVSCVVVLGEKVSGFAKRIWKIGADDPRRAVHGLKVGLALALVSVFYYTRPLYDGVGGAAMWAIMTVVVIFEYTVGGCVYKGFNRAAATVSAGAIALGVHWIAANAGHEYEPFIRSGSVFLLGKYPRVPVHESRIVCALANGLATRSVRAASMATFSRFIPTVKARFDYGVTIFILTYSLVAVSGYRVEALLAMAQQRVCTIGIGVFMCLSVCVLICPVWAGQELHRLTVRNMDKLAGAVEACVEDYFAEQADGKQQPPSAGADGYKCVLNSKASEDSQANLARWEPAHGRFGFRHPYEQYKNVGAAMRHCAYCVEALSGCVRSEIQAPEHVKRHLADGCTTVAARCARVLGEAASSVSAMTTSWSLEFAVADMNTAVQELQSDLRELPSKLAEESPATVIDAVQLFTVTSLLIEVSTRVEGVVDAVDTLASLAGFRSADAKPEASETETKAINPDSDEEAH</sequence>
<evidence type="ECO:0000256" key="7">
    <source>
        <dbReference type="ARBA" id="ARBA00023136"/>
    </source>
</evidence>
<evidence type="ECO:0000256" key="1">
    <source>
        <dbReference type="ARBA" id="ARBA00004141"/>
    </source>
</evidence>
<evidence type="ECO:0008006" key="13">
    <source>
        <dbReference type="Google" id="ProtNLM"/>
    </source>
</evidence>
<keyword evidence="6" id="KW-0406">Ion transport</keyword>
<dbReference type="Gramene" id="TraesSYM2A03G00764860.2">
    <property type="protein sequence ID" value="TraesSYM2A03G00764860.2"/>
    <property type="gene ID" value="TraesSYM2A03G00764860"/>
</dbReference>
<reference evidence="11" key="1">
    <citation type="submission" date="2018-08" db="EMBL/GenBank/DDBJ databases">
        <authorList>
            <person name="Rossello M."/>
        </authorList>
    </citation>
    <scope>NUCLEOTIDE SEQUENCE [LARGE SCALE GENOMIC DNA]</scope>
    <source>
        <strain evidence="11">cv. Chinese Spring</strain>
    </source>
</reference>
<keyword evidence="8" id="KW-0407">Ion channel</keyword>
<comment type="subcellular location">
    <subcellularLocation>
        <location evidence="1">Membrane</location>
        <topology evidence="1">Multi-pass membrane protein</topology>
    </subcellularLocation>
</comment>
<evidence type="ECO:0000256" key="10">
    <source>
        <dbReference type="SAM" id="Phobius"/>
    </source>
</evidence>
<dbReference type="PANTHER" id="PTHR31086">
    <property type="entry name" value="ALUMINUM-ACTIVATED MALATE TRANSPORTER 10"/>
    <property type="match status" value="1"/>
</dbReference>
<reference evidence="11" key="2">
    <citation type="submission" date="2018-10" db="UniProtKB">
        <authorList>
            <consortium name="EnsemblPlants"/>
        </authorList>
    </citation>
    <scope>IDENTIFICATION</scope>
</reference>
<dbReference type="Gramene" id="TraesCS2A03G0967000.1">
    <property type="protein sequence ID" value="TraesCS2A03G0967000.1.CDS"/>
    <property type="gene ID" value="TraesCS2A03G0967000"/>
</dbReference>
<dbReference type="Gramene" id="TraesCS2A02G402400.2">
    <property type="protein sequence ID" value="TraesCS2A02G402400.2"/>
    <property type="gene ID" value="TraesCS2A02G402400"/>
</dbReference>
<feature type="transmembrane region" description="Helical" evidence="10">
    <location>
        <begin position="243"/>
        <end position="264"/>
    </location>
</feature>
<evidence type="ECO:0000256" key="3">
    <source>
        <dbReference type="ARBA" id="ARBA00022448"/>
    </source>
</evidence>
<dbReference type="Gramene" id="TraesSTA2A03G00755280.2">
    <property type="protein sequence ID" value="TraesSTA2A03G00755280.2"/>
    <property type="gene ID" value="TraesSTA2A03G00755280"/>
</dbReference>
<dbReference type="GO" id="GO:0015743">
    <property type="term" value="P:malate transport"/>
    <property type="evidence" value="ECO:0007669"/>
    <property type="project" value="InterPro"/>
</dbReference>
<keyword evidence="3" id="KW-0813">Transport</keyword>
<feature type="region of interest" description="Disordered" evidence="9">
    <location>
        <begin position="481"/>
        <end position="505"/>
    </location>
</feature>
<protein>
    <recommendedName>
        <fullName evidence="13">Aluminum-activated malate transporter</fullName>
    </recommendedName>
</protein>
<dbReference type="Gramene" id="TraesLDM2A03G00759760.2">
    <property type="protein sequence ID" value="TraesLDM2A03G00759760.2"/>
    <property type="gene ID" value="TraesLDM2A03G00759760"/>
</dbReference>
<dbReference type="EnsemblPlants" id="TraesCS2A02G402400.2">
    <property type="protein sequence ID" value="TraesCS2A02G402400.2"/>
    <property type="gene ID" value="TraesCS2A02G402400"/>
</dbReference>
<dbReference type="Gramene" id="TraesJUL2A03G00761770.2">
    <property type="protein sequence ID" value="TraesJUL2A03G00761770.2"/>
    <property type="gene ID" value="TraesJUL2A03G00761770"/>
</dbReference>
<keyword evidence="7 10" id="KW-0472">Membrane</keyword>
<keyword evidence="12" id="KW-1185">Reference proteome</keyword>
<feature type="transmembrane region" description="Helical" evidence="10">
    <location>
        <begin position="212"/>
        <end position="231"/>
    </location>
</feature>
<dbReference type="Pfam" id="PF11744">
    <property type="entry name" value="ALMT"/>
    <property type="match status" value="2"/>
</dbReference>
<proteinExistence type="inferred from homology"/>
<dbReference type="GO" id="GO:0009705">
    <property type="term" value="C:plant-type vacuole membrane"/>
    <property type="evidence" value="ECO:0000318"/>
    <property type="project" value="GO_Central"/>
</dbReference>
<dbReference type="AlphaFoldDB" id="A0A3B6B487"/>
<dbReference type="Gramene" id="TraesARI2A03G00764990.2">
    <property type="protein sequence ID" value="TraesARI2A03G00764990.2"/>
    <property type="gene ID" value="TraesARI2A03G00764990"/>
</dbReference>
<gene>
    <name evidence="11" type="primary">LOC123185828</name>
</gene>
<dbReference type="OMA" id="TRVATRC"/>
<evidence type="ECO:0000256" key="2">
    <source>
        <dbReference type="ARBA" id="ARBA00007079"/>
    </source>
</evidence>
<feature type="transmembrane region" description="Helical" evidence="10">
    <location>
        <begin position="98"/>
        <end position="117"/>
    </location>
</feature>
<feature type="transmembrane region" description="Helical" evidence="10">
    <location>
        <begin position="73"/>
        <end position="92"/>
    </location>
</feature>
<keyword evidence="5 10" id="KW-1133">Transmembrane helix</keyword>
<dbReference type="SMR" id="A0A3B6B487"/>
<evidence type="ECO:0000313" key="11">
    <source>
        <dbReference type="EnsemblPlants" id="TraesCS2A02G402400.2"/>
    </source>
</evidence>
<evidence type="ECO:0000256" key="4">
    <source>
        <dbReference type="ARBA" id="ARBA00022692"/>
    </source>
</evidence>
<organism evidence="11">
    <name type="scientific">Triticum aestivum</name>
    <name type="common">Wheat</name>
    <dbReference type="NCBI Taxonomy" id="4565"/>
    <lineage>
        <taxon>Eukaryota</taxon>
        <taxon>Viridiplantae</taxon>
        <taxon>Streptophyta</taxon>
        <taxon>Embryophyta</taxon>
        <taxon>Tracheophyta</taxon>
        <taxon>Spermatophyta</taxon>
        <taxon>Magnoliopsida</taxon>
        <taxon>Liliopsida</taxon>
        <taxon>Poales</taxon>
        <taxon>Poaceae</taxon>
        <taxon>BOP clade</taxon>
        <taxon>Pooideae</taxon>
        <taxon>Triticodae</taxon>
        <taxon>Triticeae</taxon>
        <taxon>Triticinae</taxon>
        <taxon>Triticum</taxon>
    </lineage>
</organism>
<dbReference type="Proteomes" id="UP000019116">
    <property type="component" value="Chromosome 2A"/>
</dbReference>
<feature type="transmembrane region" description="Helical" evidence="10">
    <location>
        <begin position="129"/>
        <end position="146"/>
    </location>
</feature>
<dbReference type="InterPro" id="IPR020966">
    <property type="entry name" value="ALMT"/>
</dbReference>
<name>A0A3B6B487_WHEAT</name>
<dbReference type="Gramene" id="TraesPARA_EIv1.0_0368810.2">
    <property type="protein sequence ID" value="TraesPARA_EIv1.0_0368810.2.CDS"/>
    <property type="gene ID" value="TraesPARA_EIv1.0_0368810"/>
</dbReference>
<comment type="similarity">
    <text evidence="2">Belongs to the aromatic acid exporter (TC 2.A.85) family.</text>
</comment>
<evidence type="ECO:0000256" key="6">
    <source>
        <dbReference type="ARBA" id="ARBA00023065"/>
    </source>
</evidence>